<comment type="caution">
    <text evidence="3">The sequence shown here is derived from an EMBL/GenBank/DDBJ whole genome shotgun (WGS) entry which is preliminary data.</text>
</comment>
<evidence type="ECO:0000313" key="4">
    <source>
        <dbReference type="Proteomes" id="UP000266841"/>
    </source>
</evidence>
<reference evidence="3 4" key="1">
    <citation type="journal article" date="2012" name="Genome Biol.">
        <title>Genome and low-iron response of an oceanic diatom adapted to chronic iron limitation.</title>
        <authorList>
            <person name="Lommer M."/>
            <person name="Specht M."/>
            <person name="Roy A.S."/>
            <person name="Kraemer L."/>
            <person name="Andreson R."/>
            <person name="Gutowska M.A."/>
            <person name="Wolf J."/>
            <person name="Bergner S.V."/>
            <person name="Schilhabel M.B."/>
            <person name="Klostermeier U.C."/>
            <person name="Beiko R.G."/>
            <person name="Rosenstiel P."/>
            <person name="Hippler M."/>
            <person name="Laroche J."/>
        </authorList>
    </citation>
    <scope>NUCLEOTIDE SEQUENCE [LARGE SCALE GENOMIC DNA]</scope>
    <source>
        <strain evidence="3 4">CCMP1005</strain>
    </source>
</reference>
<keyword evidence="4" id="KW-1185">Reference proteome</keyword>
<keyword evidence="2" id="KW-1133">Transmembrane helix</keyword>
<feature type="compositionally biased region" description="Low complexity" evidence="1">
    <location>
        <begin position="148"/>
        <end position="157"/>
    </location>
</feature>
<evidence type="ECO:0000313" key="3">
    <source>
        <dbReference type="EMBL" id="EJK55411.1"/>
    </source>
</evidence>
<organism evidence="3 4">
    <name type="scientific">Thalassiosira oceanica</name>
    <name type="common">Marine diatom</name>
    <dbReference type="NCBI Taxonomy" id="159749"/>
    <lineage>
        <taxon>Eukaryota</taxon>
        <taxon>Sar</taxon>
        <taxon>Stramenopiles</taxon>
        <taxon>Ochrophyta</taxon>
        <taxon>Bacillariophyta</taxon>
        <taxon>Coscinodiscophyceae</taxon>
        <taxon>Thalassiosirophycidae</taxon>
        <taxon>Thalassiosirales</taxon>
        <taxon>Thalassiosiraceae</taxon>
        <taxon>Thalassiosira</taxon>
    </lineage>
</organism>
<feature type="transmembrane region" description="Helical" evidence="2">
    <location>
        <begin position="203"/>
        <end position="222"/>
    </location>
</feature>
<protein>
    <submittedName>
        <fullName evidence="3">Uncharacterized protein</fullName>
    </submittedName>
</protein>
<dbReference type="Proteomes" id="UP000266841">
    <property type="component" value="Unassembled WGS sequence"/>
</dbReference>
<gene>
    <name evidence="3" type="ORF">THAOC_24859</name>
</gene>
<accession>K0S316</accession>
<keyword evidence="2" id="KW-0812">Transmembrane</keyword>
<dbReference type="AlphaFoldDB" id="K0S316"/>
<name>K0S316_THAOC</name>
<sequence>MGVRRVRKVGGGGGGLLRGPAGDGGSVSSGGSKGRKLLSFSRAKAMAKGDAGLASHAAGGDVSSPGRPPAETSLSERLRREEELRVSRQARQGITDADHTVMSGGSSSAGDSSRNRGRRRGGGGSSAGSAESGWSWPSQPPARKKAPGKATASARTAAGRRRTEGARLAFAPGRAGDLVRLYCGSGGGRLSSRRDDEERRLRWWLWAGLAALAAVAVLYYQIVSSRAHADHADYALSSPSSHLRGVFS</sequence>
<dbReference type="EMBL" id="AGNL01034083">
    <property type="protein sequence ID" value="EJK55411.1"/>
    <property type="molecule type" value="Genomic_DNA"/>
</dbReference>
<keyword evidence="2" id="KW-0472">Membrane</keyword>
<feature type="region of interest" description="Disordered" evidence="1">
    <location>
        <begin position="1"/>
        <end position="167"/>
    </location>
</feature>
<feature type="compositionally biased region" description="Basic and acidic residues" evidence="1">
    <location>
        <begin position="74"/>
        <end position="86"/>
    </location>
</feature>
<feature type="compositionally biased region" description="Low complexity" evidence="1">
    <location>
        <begin position="103"/>
        <end position="112"/>
    </location>
</feature>
<feature type="compositionally biased region" description="Gly residues" evidence="1">
    <location>
        <begin position="9"/>
        <end position="32"/>
    </location>
</feature>
<proteinExistence type="predicted"/>
<evidence type="ECO:0000256" key="1">
    <source>
        <dbReference type="SAM" id="MobiDB-lite"/>
    </source>
</evidence>
<evidence type="ECO:0000256" key="2">
    <source>
        <dbReference type="SAM" id="Phobius"/>
    </source>
</evidence>